<proteinExistence type="predicted"/>
<keyword evidence="3" id="KW-0597">Phosphoprotein</keyword>
<dbReference type="PROSITE" id="PS50112">
    <property type="entry name" value="PAS"/>
    <property type="match status" value="1"/>
</dbReference>
<dbReference type="GO" id="GO:0000155">
    <property type="term" value="F:phosphorelay sensor kinase activity"/>
    <property type="evidence" value="ECO:0007669"/>
    <property type="project" value="InterPro"/>
</dbReference>
<dbReference type="InterPro" id="IPR005467">
    <property type="entry name" value="His_kinase_dom"/>
</dbReference>
<evidence type="ECO:0000256" key="2">
    <source>
        <dbReference type="ARBA" id="ARBA00012438"/>
    </source>
</evidence>
<dbReference type="Pfam" id="PF00512">
    <property type="entry name" value="HisKA"/>
    <property type="match status" value="1"/>
</dbReference>
<keyword evidence="8" id="KW-0902">Two-component regulatory system</keyword>
<keyword evidence="4" id="KW-0808">Transferase</keyword>
<dbReference type="PATRIC" id="fig|592022.4.peg.292"/>
<dbReference type="EC" id="2.7.13.3" evidence="2"/>
<dbReference type="SMART" id="SM00091">
    <property type="entry name" value="PAS"/>
    <property type="match status" value="1"/>
</dbReference>
<evidence type="ECO:0000313" key="10">
    <source>
        <dbReference type="EMBL" id="AJI23134.1"/>
    </source>
</evidence>
<dbReference type="InterPro" id="IPR003594">
    <property type="entry name" value="HATPase_dom"/>
</dbReference>
<keyword evidence="7" id="KW-0067">ATP-binding</keyword>
<organism evidence="10 11">
    <name type="scientific">Priestia megaterium (strain ATCC 14581 / DSM 32 / CCUG 1817 / JCM 2506 / NBRC 15308 / NCIMB 9376 / NCTC 10342 / NRRL B-14308 / VKM B-512 / Ford 19)</name>
    <name type="common">Bacillus megaterium</name>
    <dbReference type="NCBI Taxonomy" id="1348623"/>
    <lineage>
        <taxon>Bacteria</taxon>
        <taxon>Bacillati</taxon>
        <taxon>Bacillota</taxon>
        <taxon>Bacilli</taxon>
        <taxon>Bacillales</taxon>
        <taxon>Bacillaceae</taxon>
        <taxon>Priestia</taxon>
    </lineage>
</organism>
<keyword evidence="6" id="KW-0418">Kinase</keyword>
<dbReference type="InterPro" id="IPR036097">
    <property type="entry name" value="HisK_dim/P_sf"/>
</dbReference>
<protein>
    <recommendedName>
        <fullName evidence="2">histidine kinase</fullName>
        <ecNumber evidence="2">2.7.13.3</ecNumber>
    </recommendedName>
</protein>
<dbReference type="CDD" id="cd00082">
    <property type="entry name" value="HisKA"/>
    <property type="match status" value="1"/>
</dbReference>
<dbReference type="PANTHER" id="PTHR43065">
    <property type="entry name" value="SENSOR HISTIDINE KINASE"/>
    <property type="match status" value="1"/>
</dbReference>
<dbReference type="EMBL" id="CP009920">
    <property type="protein sequence ID" value="AJI23134.1"/>
    <property type="molecule type" value="Genomic_DNA"/>
</dbReference>
<accession>A0A0B6ATE9</accession>
<dbReference type="InterPro" id="IPR036890">
    <property type="entry name" value="HATPase_C_sf"/>
</dbReference>
<feature type="transmembrane region" description="Helical" evidence="9">
    <location>
        <begin position="12"/>
        <end position="30"/>
    </location>
</feature>
<evidence type="ECO:0000256" key="9">
    <source>
        <dbReference type="SAM" id="Phobius"/>
    </source>
</evidence>
<dbReference type="Pfam" id="PF08448">
    <property type="entry name" value="PAS_4"/>
    <property type="match status" value="1"/>
</dbReference>
<evidence type="ECO:0000256" key="4">
    <source>
        <dbReference type="ARBA" id="ARBA00022679"/>
    </source>
</evidence>
<dbReference type="SUPFAM" id="SSF55785">
    <property type="entry name" value="PYP-like sensor domain (PAS domain)"/>
    <property type="match status" value="1"/>
</dbReference>
<dbReference type="InterPro" id="IPR013656">
    <property type="entry name" value="PAS_4"/>
</dbReference>
<evidence type="ECO:0000256" key="1">
    <source>
        <dbReference type="ARBA" id="ARBA00000085"/>
    </source>
</evidence>
<dbReference type="KEGG" id="bmeg:BG04_2633"/>
<dbReference type="CDD" id="cd00130">
    <property type="entry name" value="PAS"/>
    <property type="match status" value="1"/>
</dbReference>
<evidence type="ECO:0000256" key="5">
    <source>
        <dbReference type="ARBA" id="ARBA00022741"/>
    </source>
</evidence>
<dbReference type="InterPro" id="IPR000014">
    <property type="entry name" value="PAS"/>
</dbReference>
<dbReference type="HOGENOM" id="CLU_000445_114_39_9"/>
<evidence type="ECO:0000256" key="6">
    <source>
        <dbReference type="ARBA" id="ARBA00022777"/>
    </source>
</evidence>
<dbReference type="Proteomes" id="UP000031829">
    <property type="component" value="Chromosome"/>
</dbReference>
<feature type="transmembrane region" description="Helical" evidence="9">
    <location>
        <begin position="176"/>
        <end position="197"/>
    </location>
</feature>
<dbReference type="Gene3D" id="3.30.565.10">
    <property type="entry name" value="Histidine kinase-like ATPase, C-terminal domain"/>
    <property type="match status" value="1"/>
</dbReference>
<keyword evidence="9" id="KW-0472">Membrane</keyword>
<feature type="transmembrane region" description="Helical" evidence="9">
    <location>
        <begin position="50"/>
        <end position="66"/>
    </location>
</feature>
<dbReference type="InterPro" id="IPR003661">
    <property type="entry name" value="HisK_dim/P_dom"/>
</dbReference>
<dbReference type="Gene3D" id="3.30.450.20">
    <property type="entry name" value="PAS domain"/>
    <property type="match status" value="1"/>
</dbReference>
<name>A0A0B6ATE9_PRIM2</name>
<dbReference type="GO" id="GO:0005524">
    <property type="term" value="F:ATP binding"/>
    <property type="evidence" value="ECO:0007669"/>
    <property type="project" value="UniProtKB-KW"/>
</dbReference>
<dbReference type="SUPFAM" id="SSF47384">
    <property type="entry name" value="Homodimeric domain of signal transducing histidine kinase"/>
    <property type="match status" value="1"/>
</dbReference>
<evidence type="ECO:0000256" key="8">
    <source>
        <dbReference type="ARBA" id="ARBA00023012"/>
    </source>
</evidence>
<sequence length="436" mass="49487">MVKHARKVALRISIIYIIIGAVWILISDNISRTLAQGRFEVYIFFQQYKGWLFILATGIILYGLVYRRAYKLVESQQELVVKEHELQTSNQHYQSLFKHNPDGVFEISKTGEVLLANPEGEAIVGYSSEELQKMKPSALIAAEEFDMCKEYFKEVLNGKGAKFEMNVINRKRERRLLRCSLLPIIVHKQVVGVFMIARDITTYRQDEELMITSEKMSVIGQMAGAVAHEIRNPLTSLKGFVQVMQASKETNDTYLDIMMSEIDRINLISSEMLILGKKQHVSFEKTNLCEILKQVVTLMEAQANLNNVSILLKETAKRPIYVSADSNQLKQVFINVIKNGVEAIMEKGHITITVEEKDTRALIHFEDNGIGMSQERIEQVGTPFYSTKEAGTGLGLAVCYKIMERHQGTMHFKSGKGKGTTVIIDMPIIERNSRLS</sequence>
<dbReference type="SMART" id="SM00387">
    <property type="entry name" value="HATPase_c"/>
    <property type="match status" value="1"/>
</dbReference>
<dbReference type="Pfam" id="PF02518">
    <property type="entry name" value="HATPase_c"/>
    <property type="match status" value="1"/>
</dbReference>
<gene>
    <name evidence="10" type="ORF">BG04_2633</name>
</gene>
<evidence type="ECO:0000256" key="7">
    <source>
        <dbReference type="ARBA" id="ARBA00022840"/>
    </source>
</evidence>
<dbReference type="InterPro" id="IPR004358">
    <property type="entry name" value="Sig_transdc_His_kin-like_C"/>
</dbReference>
<dbReference type="AlphaFoldDB" id="A0A0B6ATE9"/>
<evidence type="ECO:0000313" key="11">
    <source>
        <dbReference type="Proteomes" id="UP000031829"/>
    </source>
</evidence>
<dbReference type="InterPro" id="IPR035965">
    <property type="entry name" value="PAS-like_dom_sf"/>
</dbReference>
<keyword evidence="9" id="KW-0812">Transmembrane</keyword>
<comment type="catalytic activity">
    <reaction evidence="1">
        <text>ATP + protein L-histidine = ADP + protein N-phospho-L-histidine.</text>
        <dbReference type="EC" id="2.7.13.3"/>
    </reaction>
</comment>
<dbReference type="PANTHER" id="PTHR43065:SF34">
    <property type="entry name" value="SPORULATION KINASE A"/>
    <property type="match status" value="1"/>
</dbReference>
<dbReference type="NCBIfam" id="TIGR00229">
    <property type="entry name" value="sensory_box"/>
    <property type="match status" value="1"/>
</dbReference>
<keyword evidence="5" id="KW-0547">Nucleotide-binding</keyword>
<dbReference type="SUPFAM" id="SSF55874">
    <property type="entry name" value="ATPase domain of HSP90 chaperone/DNA topoisomerase II/histidine kinase"/>
    <property type="match status" value="1"/>
</dbReference>
<dbReference type="Gene3D" id="1.10.287.130">
    <property type="match status" value="1"/>
</dbReference>
<reference evidence="10 11" key="1">
    <citation type="journal article" date="2015" name="Genome Announc.">
        <title>Complete genome sequences for 35 biothreat assay-relevant bacillus species.</title>
        <authorList>
            <person name="Johnson S.L."/>
            <person name="Daligault H.E."/>
            <person name="Davenport K.W."/>
            <person name="Jaissle J."/>
            <person name="Frey K.G."/>
            <person name="Ladner J.T."/>
            <person name="Broomall S.M."/>
            <person name="Bishop-Lilly K.A."/>
            <person name="Bruce D.C."/>
            <person name="Gibbons H.S."/>
            <person name="Coyne S.R."/>
            <person name="Lo C.C."/>
            <person name="Meincke L."/>
            <person name="Munk A.C."/>
            <person name="Koroleva G.I."/>
            <person name="Rosenzweig C.N."/>
            <person name="Palacios G.F."/>
            <person name="Redden C.L."/>
            <person name="Minogue T.D."/>
            <person name="Chain P.S."/>
        </authorList>
    </citation>
    <scope>NUCLEOTIDE SEQUENCE [LARGE SCALE GENOMIC DNA]</scope>
    <source>
        <strain evidence="11">ATCC 14581 / DSM 32 / JCM 2506 / NBRC 15308 / NCIMB 9376 / NCTC 10342 / NRRL B-14308 / VKM B-512</strain>
    </source>
</reference>
<evidence type="ECO:0000256" key="3">
    <source>
        <dbReference type="ARBA" id="ARBA00022553"/>
    </source>
</evidence>
<dbReference type="PRINTS" id="PR00344">
    <property type="entry name" value="BCTRLSENSOR"/>
</dbReference>
<dbReference type="SMART" id="SM00388">
    <property type="entry name" value="HisKA"/>
    <property type="match status" value="1"/>
</dbReference>
<keyword evidence="9" id="KW-1133">Transmembrane helix</keyword>
<dbReference type="PROSITE" id="PS50109">
    <property type="entry name" value="HIS_KIN"/>
    <property type="match status" value="1"/>
</dbReference>